<keyword evidence="2" id="KW-1185">Reference proteome</keyword>
<proteinExistence type="predicted"/>
<gene>
    <name evidence="1" type="ORF">CPELLU_LOCUS6415</name>
</gene>
<evidence type="ECO:0000313" key="2">
    <source>
        <dbReference type="Proteomes" id="UP000789759"/>
    </source>
</evidence>
<protein>
    <submittedName>
        <fullName evidence="1">21200_t:CDS:1</fullName>
    </submittedName>
</protein>
<organism evidence="1 2">
    <name type="scientific">Cetraspora pellucida</name>
    <dbReference type="NCBI Taxonomy" id="1433469"/>
    <lineage>
        <taxon>Eukaryota</taxon>
        <taxon>Fungi</taxon>
        <taxon>Fungi incertae sedis</taxon>
        <taxon>Mucoromycota</taxon>
        <taxon>Glomeromycotina</taxon>
        <taxon>Glomeromycetes</taxon>
        <taxon>Diversisporales</taxon>
        <taxon>Gigasporaceae</taxon>
        <taxon>Cetraspora</taxon>
    </lineage>
</organism>
<sequence>MDVINVLILVNNTSCYYNSNSILPTSNSNNDSYEEGTELAKISVPRISNIRLSTLQNNQSQAHSG</sequence>
<dbReference type="EMBL" id="CAJVQA010003976">
    <property type="protein sequence ID" value="CAG8588372.1"/>
    <property type="molecule type" value="Genomic_DNA"/>
</dbReference>
<accession>A0A9N9G897</accession>
<name>A0A9N9G897_9GLOM</name>
<reference evidence="1" key="1">
    <citation type="submission" date="2021-06" db="EMBL/GenBank/DDBJ databases">
        <authorList>
            <person name="Kallberg Y."/>
            <person name="Tangrot J."/>
            <person name="Rosling A."/>
        </authorList>
    </citation>
    <scope>NUCLEOTIDE SEQUENCE</scope>
    <source>
        <strain evidence="1">FL966</strain>
    </source>
</reference>
<evidence type="ECO:0000313" key="1">
    <source>
        <dbReference type="EMBL" id="CAG8588372.1"/>
    </source>
</evidence>
<comment type="caution">
    <text evidence="1">The sequence shown here is derived from an EMBL/GenBank/DDBJ whole genome shotgun (WGS) entry which is preliminary data.</text>
</comment>
<dbReference type="Proteomes" id="UP000789759">
    <property type="component" value="Unassembled WGS sequence"/>
</dbReference>
<dbReference type="AlphaFoldDB" id="A0A9N9G897"/>